<dbReference type="InParanoid" id="Q7UH54"/>
<dbReference type="KEGG" id="rba:RB4832"/>
<reference evidence="1 2" key="1">
    <citation type="journal article" date="2003" name="Proc. Natl. Acad. Sci. U.S.A.">
        <title>Complete genome sequence of the marine planctomycete Pirellula sp. strain 1.</title>
        <authorList>
            <person name="Gloeckner F.O."/>
            <person name="Kube M."/>
            <person name="Bauer M."/>
            <person name="Teeling H."/>
            <person name="Lombardot T."/>
            <person name="Ludwig W."/>
            <person name="Gade D."/>
            <person name="Beck A."/>
            <person name="Borzym K."/>
            <person name="Heitmann K."/>
            <person name="Rabus R."/>
            <person name="Schlesner H."/>
            <person name="Amann R."/>
            <person name="Reinhardt R."/>
        </authorList>
    </citation>
    <scope>NUCLEOTIDE SEQUENCE [LARGE SCALE GENOMIC DNA]</scope>
    <source>
        <strain evidence="2">DSM 10527 / NCIMB 13988 / SH1</strain>
    </source>
</reference>
<keyword evidence="2" id="KW-1185">Reference proteome</keyword>
<name>Q7UH54_RHOBA</name>
<dbReference type="EnsemblBacteria" id="CAD78124">
    <property type="protein sequence ID" value="CAD78124"/>
    <property type="gene ID" value="RB4832"/>
</dbReference>
<evidence type="ECO:0000313" key="1">
    <source>
        <dbReference type="EMBL" id="CAD78124.1"/>
    </source>
</evidence>
<accession>Q7UH54</accession>
<dbReference type="Proteomes" id="UP000001025">
    <property type="component" value="Chromosome"/>
</dbReference>
<sequence length="72" mass="8006">MALSCVLYLHALQNSQRRECSRSSTNRGGETDSMCPTFGKPSQLANLRTRPLRKSSMKCVCLKVCNLDDLQG</sequence>
<evidence type="ECO:0000313" key="2">
    <source>
        <dbReference type="Proteomes" id="UP000001025"/>
    </source>
</evidence>
<organism evidence="1 2">
    <name type="scientific">Rhodopirellula baltica (strain DSM 10527 / NCIMB 13988 / SH1)</name>
    <dbReference type="NCBI Taxonomy" id="243090"/>
    <lineage>
        <taxon>Bacteria</taxon>
        <taxon>Pseudomonadati</taxon>
        <taxon>Planctomycetota</taxon>
        <taxon>Planctomycetia</taxon>
        <taxon>Pirellulales</taxon>
        <taxon>Pirellulaceae</taxon>
        <taxon>Rhodopirellula</taxon>
    </lineage>
</organism>
<dbReference type="AlphaFoldDB" id="Q7UH54"/>
<protein>
    <submittedName>
        <fullName evidence="1">Uncharacterized protein</fullName>
    </submittedName>
</protein>
<proteinExistence type="predicted"/>
<dbReference type="EMBL" id="BX294141">
    <property type="protein sequence ID" value="CAD78124.1"/>
    <property type="molecule type" value="Genomic_DNA"/>
</dbReference>
<dbReference type="HOGENOM" id="CLU_2719628_0_0_0"/>
<gene>
    <name evidence="1" type="ordered locus">RB4832</name>
</gene>
<dbReference type="STRING" id="243090.RB4832"/>